<dbReference type="GO" id="GO:0016020">
    <property type="term" value="C:membrane"/>
    <property type="evidence" value="ECO:0007669"/>
    <property type="project" value="TreeGrafter"/>
</dbReference>
<keyword evidence="2" id="KW-0378">Hydrolase</keyword>
<comment type="caution">
    <text evidence="2">The sequence shown here is derived from an EMBL/GenBank/DDBJ whole genome shotgun (WGS) entry which is preliminary data.</text>
</comment>
<evidence type="ECO:0000313" key="2">
    <source>
        <dbReference type="EMBL" id="NEU72839.1"/>
    </source>
</evidence>
<dbReference type="InterPro" id="IPR000073">
    <property type="entry name" value="AB_hydrolase_1"/>
</dbReference>
<dbReference type="InterPro" id="IPR050266">
    <property type="entry name" value="AB_hydrolase_sf"/>
</dbReference>
<keyword evidence="3" id="KW-1185">Reference proteome</keyword>
<gene>
    <name evidence="2" type="ORF">PI95_009720</name>
</gene>
<sequence length="269" mass="30893">MIQQQAIKIKRGFVDRSWGQVHYRTAGNGPALILTHKTYFSSRSFIRVMPLLAPHFRVIVLDTPGQGESENPPTQWTIPQYATDLFEVLDTLKVEDFYLVGNSTGAAIACEAAVICSTRIKKLVLFGMPRWKDEAARQDLRQSPFFYGPPEVKEDGSHYSINWQRIKSLCIDEPSECFEIYFQEVMSRQERTYEGIEAVLRYSEASRLPLITVPTLLMWAMQDTMFTPFIEDTARLVPHSTTKVLHGSPLMYLRDPKLYAETLLKYLQS</sequence>
<dbReference type="AlphaFoldDB" id="A0A846H819"/>
<dbReference type="PANTHER" id="PTHR43798:SF33">
    <property type="entry name" value="HYDROLASE, PUTATIVE (AFU_ORTHOLOGUE AFUA_2G14860)-RELATED"/>
    <property type="match status" value="1"/>
</dbReference>
<feature type="domain" description="AB hydrolase-1" evidence="1">
    <location>
        <begin position="41"/>
        <end position="244"/>
    </location>
</feature>
<dbReference type="PRINTS" id="PR00111">
    <property type="entry name" value="ABHYDROLASE"/>
</dbReference>
<evidence type="ECO:0000313" key="3">
    <source>
        <dbReference type="Proteomes" id="UP000031549"/>
    </source>
</evidence>
<dbReference type="EMBL" id="JTCM02000014">
    <property type="protein sequence ID" value="NEU72839.1"/>
    <property type="molecule type" value="Genomic_DNA"/>
</dbReference>
<dbReference type="SUPFAM" id="SSF53474">
    <property type="entry name" value="alpha/beta-Hydrolases"/>
    <property type="match status" value="1"/>
</dbReference>
<reference evidence="2 3" key="1">
    <citation type="journal article" date="2015" name="Genome Announc.">
        <title>Draft Genome Sequence of Cyanobacterium Hassallia byssoidea Strain VB512170, Isolated from Monuments in India.</title>
        <authorList>
            <person name="Singh D."/>
            <person name="Chandrababunaidu M.M."/>
            <person name="Panda A."/>
            <person name="Sen D."/>
            <person name="Bhattacharyya S."/>
            <person name="Adhikary S.P."/>
            <person name="Tripathy S."/>
        </authorList>
    </citation>
    <scope>NUCLEOTIDE SEQUENCE [LARGE SCALE GENOMIC DNA]</scope>
    <source>
        <strain evidence="2 3">VB512170</strain>
    </source>
</reference>
<dbReference type="RefSeq" id="WP_052324677.1">
    <property type="nucleotide sequence ID" value="NZ_JTCM02000014.1"/>
</dbReference>
<dbReference type="PANTHER" id="PTHR43798">
    <property type="entry name" value="MONOACYLGLYCEROL LIPASE"/>
    <property type="match status" value="1"/>
</dbReference>
<accession>A0A846H819</accession>
<proteinExistence type="predicted"/>
<dbReference type="Pfam" id="PF00561">
    <property type="entry name" value="Abhydrolase_1"/>
    <property type="match status" value="1"/>
</dbReference>
<dbReference type="GO" id="GO:0016787">
    <property type="term" value="F:hydrolase activity"/>
    <property type="evidence" value="ECO:0007669"/>
    <property type="project" value="UniProtKB-KW"/>
</dbReference>
<evidence type="ECO:0000259" key="1">
    <source>
        <dbReference type="Pfam" id="PF00561"/>
    </source>
</evidence>
<name>A0A846H819_9CYAN</name>
<organism evidence="2 3">
    <name type="scientific">Hassallia byssoidea VB512170</name>
    <dbReference type="NCBI Taxonomy" id="1304833"/>
    <lineage>
        <taxon>Bacteria</taxon>
        <taxon>Bacillati</taxon>
        <taxon>Cyanobacteriota</taxon>
        <taxon>Cyanophyceae</taxon>
        <taxon>Nostocales</taxon>
        <taxon>Tolypothrichaceae</taxon>
        <taxon>Hassallia</taxon>
    </lineage>
</organism>
<dbReference type="Proteomes" id="UP000031549">
    <property type="component" value="Unassembled WGS sequence"/>
</dbReference>
<dbReference type="InterPro" id="IPR029058">
    <property type="entry name" value="AB_hydrolase_fold"/>
</dbReference>
<protein>
    <submittedName>
        <fullName evidence="2">Alpha/beta hydrolase</fullName>
    </submittedName>
</protein>
<dbReference type="Gene3D" id="3.40.50.1820">
    <property type="entry name" value="alpha/beta hydrolase"/>
    <property type="match status" value="1"/>
</dbReference>